<evidence type="ECO:0000313" key="3">
    <source>
        <dbReference type="Proteomes" id="UP000076066"/>
    </source>
</evidence>
<evidence type="ECO:0008006" key="4">
    <source>
        <dbReference type="Google" id="ProtNLM"/>
    </source>
</evidence>
<evidence type="ECO:0000256" key="1">
    <source>
        <dbReference type="SAM" id="MobiDB-lite"/>
    </source>
</evidence>
<dbReference type="KEGG" id="hjo:AY555_07490"/>
<proteinExistence type="predicted"/>
<dbReference type="AlphaFoldDB" id="A0A143DE94"/>
<feature type="region of interest" description="Disordered" evidence="1">
    <location>
        <begin position="48"/>
        <end position="181"/>
    </location>
</feature>
<dbReference type="SUPFAM" id="SSF74653">
    <property type="entry name" value="TolA/TonB C-terminal domain"/>
    <property type="match status" value="1"/>
</dbReference>
<evidence type="ECO:0000313" key="2">
    <source>
        <dbReference type="EMBL" id="AMW35045.1"/>
    </source>
</evidence>
<dbReference type="EMBL" id="CP014525">
    <property type="protein sequence ID" value="AMW35045.1"/>
    <property type="molecule type" value="Genomic_DNA"/>
</dbReference>
<gene>
    <name evidence="2" type="ORF">AY555_07490</name>
</gene>
<keyword evidence="3" id="KW-1185">Reference proteome</keyword>
<dbReference type="Gene3D" id="3.30.1150.10">
    <property type="match status" value="1"/>
</dbReference>
<dbReference type="Proteomes" id="UP000076066">
    <property type="component" value="Chromosome"/>
</dbReference>
<sequence>MCNGLVVSVTLHAVVLLLAVFGFPSLFDEPEPIETAMIVDLVEIAERTAAPPPVKKVEEPKEEPKPEPKQDDQPKPQMRADAAVPQPKQAPEPEPKKAEPKPVEPPKPDPEKVEPKKPEPKKPEPKKPEPKKQDTQKAKPKDDDPFKDLMKNVEKFREKSEPATPEKKSTPQQPSNQPRVLNAPLADRATMTELDAIRAQIERNWAVDTGAKGVESMVIPLKVRITPEGMVTSVDVLDTQRYGSDSSYRAVAESARRAVYRSQPIRYPLQKYETFKSMELVFSPQSRM</sequence>
<reference evidence="2 3" key="1">
    <citation type="submission" date="2016-02" db="EMBL/GenBank/DDBJ databases">
        <title>Complete Genome of H5569, the type strain of the newly described species Haematospirillium jordaniae.</title>
        <authorList>
            <person name="Nicholson A.C."/>
            <person name="Humrighouse B.W."/>
            <person name="Loparov V."/>
            <person name="McQuiston J.R."/>
        </authorList>
    </citation>
    <scope>NUCLEOTIDE SEQUENCE [LARGE SCALE GENOMIC DNA]</scope>
    <source>
        <strain evidence="2 3">H5569</strain>
    </source>
</reference>
<feature type="compositionally biased region" description="Basic and acidic residues" evidence="1">
    <location>
        <begin position="91"/>
        <end position="169"/>
    </location>
</feature>
<protein>
    <recommendedName>
        <fullName evidence="4">Protein TonB</fullName>
    </recommendedName>
</protein>
<name>A0A143DE94_9PROT</name>
<organism evidence="2 3">
    <name type="scientific">Haematospirillum jordaniae</name>
    <dbReference type="NCBI Taxonomy" id="1549855"/>
    <lineage>
        <taxon>Bacteria</taxon>
        <taxon>Pseudomonadati</taxon>
        <taxon>Pseudomonadota</taxon>
        <taxon>Alphaproteobacteria</taxon>
        <taxon>Rhodospirillales</taxon>
        <taxon>Novispirillaceae</taxon>
        <taxon>Haematospirillum</taxon>
    </lineage>
</organism>
<feature type="compositionally biased region" description="Basic and acidic residues" evidence="1">
    <location>
        <begin position="55"/>
        <end position="74"/>
    </location>
</feature>
<dbReference type="STRING" id="1549855.AY555_07490"/>
<accession>A0A143DE94</accession>
<feature type="compositionally biased region" description="Polar residues" evidence="1">
    <location>
        <begin position="170"/>
        <end position="179"/>
    </location>
</feature>